<sequence>MASGSSDNKPSQLVWYITGTSSGFGKRLVPLLLERGDKVIATARTLSKIEDFPPSKNLRIQQLDVTDGAQAIKHKIDEAVQWFGRIDVLVNNAGTPLQSVIEEGGSDQFRKQYEVNVFGQLDVTTAVLAHMRPRRSGTIVMMCSRLSWWPVNPCSGLYASSKAALRGPSCDLSMEVSRAHEPLSPL</sequence>
<protein>
    <submittedName>
        <fullName evidence="1">Uncharacterized protein</fullName>
    </submittedName>
</protein>
<accession>A0ACC1T843</accession>
<name>A0ACC1T843_9APHY</name>
<comment type="caution">
    <text evidence="1">The sequence shown here is derived from an EMBL/GenBank/DDBJ whole genome shotgun (WGS) entry which is preliminary data.</text>
</comment>
<keyword evidence="2" id="KW-1185">Reference proteome</keyword>
<organism evidence="1 2">
    <name type="scientific">Phlebia brevispora</name>
    <dbReference type="NCBI Taxonomy" id="194682"/>
    <lineage>
        <taxon>Eukaryota</taxon>
        <taxon>Fungi</taxon>
        <taxon>Dikarya</taxon>
        <taxon>Basidiomycota</taxon>
        <taxon>Agaricomycotina</taxon>
        <taxon>Agaricomycetes</taxon>
        <taxon>Polyporales</taxon>
        <taxon>Meruliaceae</taxon>
        <taxon>Phlebia</taxon>
    </lineage>
</organism>
<proteinExistence type="predicted"/>
<dbReference type="Proteomes" id="UP001148662">
    <property type="component" value="Unassembled WGS sequence"/>
</dbReference>
<dbReference type="EMBL" id="JANHOG010000350">
    <property type="protein sequence ID" value="KAJ3555237.1"/>
    <property type="molecule type" value="Genomic_DNA"/>
</dbReference>
<evidence type="ECO:0000313" key="2">
    <source>
        <dbReference type="Proteomes" id="UP001148662"/>
    </source>
</evidence>
<evidence type="ECO:0000313" key="1">
    <source>
        <dbReference type="EMBL" id="KAJ3555237.1"/>
    </source>
</evidence>
<gene>
    <name evidence="1" type="ORF">NM688_g2693</name>
</gene>
<reference evidence="1" key="1">
    <citation type="submission" date="2022-07" db="EMBL/GenBank/DDBJ databases">
        <title>Genome Sequence of Phlebia brevispora.</title>
        <authorList>
            <person name="Buettner E."/>
        </authorList>
    </citation>
    <scope>NUCLEOTIDE SEQUENCE</scope>
    <source>
        <strain evidence="1">MPL23</strain>
    </source>
</reference>